<dbReference type="CDD" id="cd00158">
    <property type="entry name" value="RHOD"/>
    <property type="match status" value="1"/>
</dbReference>
<evidence type="ECO:0000313" key="3">
    <source>
        <dbReference type="Proteomes" id="UP001283212"/>
    </source>
</evidence>
<dbReference type="EMBL" id="JAWDKB010000004">
    <property type="protein sequence ID" value="MDV0443804.1"/>
    <property type="molecule type" value="Genomic_DNA"/>
</dbReference>
<dbReference type="PANTHER" id="PTHR44542:SF14">
    <property type="entry name" value="PROTEIN HIGH ARSENIC CONTENT 1, MITOCHONDRIAL-RELATED"/>
    <property type="match status" value="1"/>
</dbReference>
<evidence type="ECO:0000259" key="1">
    <source>
        <dbReference type="PROSITE" id="PS50206"/>
    </source>
</evidence>
<reference evidence="2 3" key="1">
    <citation type="submission" date="2023-06" db="EMBL/GenBank/DDBJ databases">
        <title>Genome sequence of Methancorpusculaceae sp. Cs1.</title>
        <authorList>
            <person name="Protasov E."/>
            <person name="Platt K."/>
            <person name="Poehlein A."/>
            <person name="Daniel R."/>
            <person name="Brune A."/>
        </authorList>
    </citation>
    <scope>NUCLEOTIDE SEQUENCE [LARGE SCALE GENOMIC DNA]</scope>
    <source>
        <strain evidence="2 3">Cs1</strain>
    </source>
</reference>
<dbReference type="AlphaFoldDB" id="A0AAE4MGH1"/>
<dbReference type="SUPFAM" id="SSF52821">
    <property type="entry name" value="Rhodanese/Cell cycle control phosphatase"/>
    <property type="match status" value="1"/>
</dbReference>
<feature type="domain" description="Rhodanese" evidence="1">
    <location>
        <begin position="23"/>
        <end position="114"/>
    </location>
</feature>
<name>A0AAE4MGH1_9EURY</name>
<dbReference type="RefSeq" id="WP_338096315.1">
    <property type="nucleotide sequence ID" value="NZ_JAWDKB010000004.1"/>
</dbReference>
<dbReference type="SMART" id="SM00450">
    <property type="entry name" value="RHOD"/>
    <property type="match status" value="1"/>
</dbReference>
<keyword evidence="3" id="KW-1185">Reference proteome</keyword>
<dbReference type="Pfam" id="PF00581">
    <property type="entry name" value="Rhodanese"/>
    <property type="match status" value="1"/>
</dbReference>
<dbReference type="PANTHER" id="PTHR44542">
    <property type="entry name" value="THIOSULFATE SULFURTRANSFERASE 18"/>
    <property type="match status" value="1"/>
</dbReference>
<dbReference type="GO" id="GO:0016740">
    <property type="term" value="F:transferase activity"/>
    <property type="evidence" value="ECO:0007669"/>
    <property type="project" value="UniProtKB-KW"/>
</dbReference>
<dbReference type="Gene3D" id="3.40.250.10">
    <property type="entry name" value="Rhodanese-like domain"/>
    <property type="match status" value="1"/>
</dbReference>
<dbReference type="PROSITE" id="PS50206">
    <property type="entry name" value="RHODANESE_3"/>
    <property type="match status" value="1"/>
</dbReference>
<dbReference type="InterPro" id="IPR044684">
    <property type="entry name" value="STR17/STR18/HARC1-like"/>
</dbReference>
<sequence length="117" mass="13101">MIETPSSDPLHMIDALNAKHLIDEGEITVIDVRTKPEIEESGVIGDAAWIDFRDPDFVEKMNALPKNTVYLIYCQSGVRGLKAGQMMEKLDFSSIYVLQGGILTWMRAGLPLLHQEI</sequence>
<gene>
    <name evidence="2" type="ORF">McpCs1_11850</name>
</gene>
<dbReference type="InterPro" id="IPR001763">
    <property type="entry name" value="Rhodanese-like_dom"/>
</dbReference>
<evidence type="ECO:0000313" key="2">
    <source>
        <dbReference type="EMBL" id="MDV0443804.1"/>
    </source>
</evidence>
<dbReference type="InterPro" id="IPR036873">
    <property type="entry name" value="Rhodanese-like_dom_sf"/>
</dbReference>
<protein>
    <submittedName>
        <fullName evidence="2">Sulfurtransferase</fullName>
        <ecNumber evidence="2">2.8.1.-</ecNumber>
    </submittedName>
</protein>
<keyword evidence="2" id="KW-0808">Transferase</keyword>
<accession>A0AAE4MGH1</accession>
<organism evidence="2 3">
    <name type="scientific">Methanorbis rubei</name>
    <dbReference type="NCBI Taxonomy" id="3028300"/>
    <lineage>
        <taxon>Archaea</taxon>
        <taxon>Methanobacteriati</taxon>
        <taxon>Methanobacteriota</taxon>
        <taxon>Stenosarchaea group</taxon>
        <taxon>Methanomicrobia</taxon>
        <taxon>Methanomicrobiales</taxon>
        <taxon>Methanocorpusculaceae</taxon>
        <taxon>Methanorbis</taxon>
    </lineage>
</organism>
<comment type="caution">
    <text evidence="2">The sequence shown here is derived from an EMBL/GenBank/DDBJ whole genome shotgun (WGS) entry which is preliminary data.</text>
</comment>
<proteinExistence type="predicted"/>
<dbReference type="Proteomes" id="UP001283212">
    <property type="component" value="Unassembled WGS sequence"/>
</dbReference>
<dbReference type="EC" id="2.8.1.-" evidence="2"/>